<dbReference type="Pfam" id="PF16506">
    <property type="entry name" value="DiSB-ORF2_chro"/>
    <property type="match status" value="1"/>
</dbReference>
<feature type="domain" description="Putative virion glycoprotein N-terminal" evidence="2">
    <location>
        <begin position="14"/>
        <end position="299"/>
    </location>
</feature>
<organism evidence="3 4">
    <name type="scientific">Mucilaginibacter auburnensis</name>
    <dbReference type="NCBI Taxonomy" id="1457233"/>
    <lineage>
        <taxon>Bacteria</taxon>
        <taxon>Pseudomonadati</taxon>
        <taxon>Bacteroidota</taxon>
        <taxon>Sphingobacteriia</taxon>
        <taxon>Sphingobacteriales</taxon>
        <taxon>Sphingobacteriaceae</taxon>
        <taxon>Mucilaginibacter</taxon>
    </lineage>
</organism>
<dbReference type="AlphaFoldDB" id="A0A2H9VLN8"/>
<name>A0A2H9VLN8_9SPHI</name>
<comment type="caution">
    <text evidence="3">The sequence shown here is derived from an EMBL/GenBank/DDBJ whole genome shotgun (WGS) entry which is preliminary data.</text>
</comment>
<reference evidence="3 4" key="1">
    <citation type="submission" date="2017-11" db="EMBL/GenBank/DDBJ databases">
        <title>Genomic Encyclopedia of Archaeal and Bacterial Type Strains, Phase II (KMG-II): From Individual Species to Whole Genera.</title>
        <authorList>
            <person name="Goeker M."/>
        </authorList>
    </citation>
    <scope>NUCLEOTIDE SEQUENCE [LARGE SCALE GENOMIC DNA]</scope>
    <source>
        <strain evidence="3 4">DSM 28175</strain>
    </source>
</reference>
<evidence type="ECO:0000259" key="2">
    <source>
        <dbReference type="Pfam" id="PF16506"/>
    </source>
</evidence>
<evidence type="ECO:0000256" key="1">
    <source>
        <dbReference type="SAM" id="SignalP"/>
    </source>
</evidence>
<proteinExistence type="predicted"/>
<feature type="chain" id="PRO_5014190234" description="Putative virion glycoprotein N-terminal domain-containing protein" evidence="1">
    <location>
        <begin position="20"/>
        <end position="301"/>
    </location>
</feature>
<evidence type="ECO:0000313" key="3">
    <source>
        <dbReference type="EMBL" id="PJJ79257.1"/>
    </source>
</evidence>
<dbReference type="EMBL" id="PGFJ01000002">
    <property type="protein sequence ID" value="PJJ79257.1"/>
    <property type="molecule type" value="Genomic_DNA"/>
</dbReference>
<dbReference type="Proteomes" id="UP000242687">
    <property type="component" value="Unassembled WGS sequence"/>
</dbReference>
<feature type="signal peptide" evidence="1">
    <location>
        <begin position="1"/>
        <end position="19"/>
    </location>
</feature>
<gene>
    <name evidence="3" type="ORF">CLV57_2384</name>
</gene>
<keyword evidence="1" id="KW-0732">Signal</keyword>
<sequence>MAGFYLSFIFVLYSALCWAQNTNAVHGTLFTKITHQDKSSDTSQVLYCKNTVGDQIAVYTIEEGVISEANAYRISEGSKGLFLYRQPLLPNQQMKDSLEVAFNDNSHTVVINSTDRYVLFPAYYSRFKKEVYSGHSIRTLVELLADAIGDYPISDLLYLVNYTPHFDKRISGASIATQRSQADITDTWTAKYYYNNRGLLDSVNAYSAKEVRFGKKVKYNGNKTARSHGYYNIESRQITNRYITYDIPNRSVLKWEEDIYETGKDLETHLSVNLRLKDLGVIDNLNPSTAEVLKIIKKHNR</sequence>
<accession>A0A2H9VLN8</accession>
<keyword evidence="4" id="KW-1185">Reference proteome</keyword>
<dbReference type="InterPro" id="IPR032433">
    <property type="entry name" value="DiSB-ORF2_chro"/>
</dbReference>
<protein>
    <recommendedName>
        <fullName evidence="2">Putative virion glycoprotein N-terminal domain-containing protein</fullName>
    </recommendedName>
</protein>
<evidence type="ECO:0000313" key="4">
    <source>
        <dbReference type="Proteomes" id="UP000242687"/>
    </source>
</evidence>